<dbReference type="EMBL" id="JAGKHQ010000015">
    <property type="protein sequence ID" value="KAG7496931.1"/>
    <property type="molecule type" value="Genomic_DNA"/>
</dbReference>
<proteinExistence type="predicted"/>
<keyword evidence="2" id="KW-1185">Reference proteome</keyword>
<reference evidence="1 2" key="1">
    <citation type="journal article" date="2021" name="Sci. Rep.">
        <title>Chromosome anchoring in Senegalese sole (Solea senegalensis) reveals sex-associated markers and genome rearrangements in flatfish.</title>
        <authorList>
            <person name="Guerrero-Cozar I."/>
            <person name="Gomez-Garrido J."/>
            <person name="Berbel C."/>
            <person name="Martinez-Blanch J.F."/>
            <person name="Alioto T."/>
            <person name="Claros M.G."/>
            <person name="Gagnaire P.A."/>
            <person name="Manchado M."/>
        </authorList>
    </citation>
    <scope>NUCLEOTIDE SEQUENCE [LARGE SCALE GENOMIC DNA]</scope>
    <source>
        <strain evidence="1">Sse05_10M</strain>
    </source>
</reference>
<protein>
    <submittedName>
        <fullName evidence="1">Uncharacterized protein</fullName>
    </submittedName>
</protein>
<sequence>MSKTPDENRSVRTVKRVLHLETRVSSWYKGILYTHTIKKADICRRKPTASFTSPPSFSSILLFTLL</sequence>
<dbReference type="Proteomes" id="UP000693946">
    <property type="component" value="Linkage Group LG3"/>
</dbReference>
<gene>
    <name evidence="1" type="ORF">JOB18_027977</name>
</gene>
<evidence type="ECO:0000313" key="2">
    <source>
        <dbReference type="Proteomes" id="UP000693946"/>
    </source>
</evidence>
<dbReference type="AlphaFoldDB" id="A0AAV6QU26"/>
<evidence type="ECO:0000313" key="1">
    <source>
        <dbReference type="EMBL" id="KAG7496931.1"/>
    </source>
</evidence>
<name>A0AAV6QU26_SOLSE</name>
<comment type="caution">
    <text evidence="1">The sequence shown here is derived from an EMBL/GenBank/DDBJ whole genome shotgun (WGS) entry which is preliminary data.</text>
</comment>
<accession>A0AAV6QU26</accession>
<organism evidence="1 2">
    <name type="scientific">Solea senegalensis</name>
    <name type="common">Senegalese sole</name>
    <dbReference type="NCBI Taxonomy" id="28829"/>
    <lineage>
        <taxon>Eukaryota</taxon>
        <taxon>Metazoa</taxon>
        <taxon>Chordata</taxon>
        <taxon>Craniata</taxon>
        <taxon>Vertebrata</taxon>
        <taxon>Euteleostomi</taxon>
        <taxon>Actinopterygii</taxon>
        <taxon>Neopterygii</taxon>
        <taxon>Teleostei</taxon>
        <taxon>Neoteleostei</taxon>
        <taxon>Acanthomorphata</taxon>
        <taxon>Carangaria</taxon>
        <taxon>Pleuronectiformes</taxon>
        <taxon>Pleuronectoidei</taxon>
        <taxon>Soleidae</taxon>
        <taxon>Solea</taxon>
    </lineage>
</organism>